<keyword evidence="1" id="KW-0560">Oxidoreductase</keyword>
<dbReference type="PANTHER" id="PTHR40128">
    <property type="entry name" value="EXPRESSED PROTEIN"/>
    <property type="match status" value="1"/>
</dbReference>
<dbReference type="GO" id="GO:0016706">
    <property type="term" value="F:2-oxoglutarate-dependent dioxygenase activity"/>
    <property type="evidence" value="ECO:0007669"/>
    <property type="project" value="UniProtKB-ARBA"/>
</dbReference>
<sequence>MSSTALKAETGLPSDLIANGKVLSAAPHRMGRLVPTDPGIGLEAIRSLYEEHGYVWLKGFLKRSDVLEFRGWVFSHLAAAGLIEEGSDPILGLAASQSPEKSQVDRILMSLVRSVAFEGFCTQPQLARFMDAFLSGISYLHKRKIMRFTLPGTTTATPAHYDLVYLRGGTSRLVTAWIPIGDTPVDMGGLVYLEGSHAIGSRMEDEFARKSLGLSAEEKISAFNRNMTEGGWVSKDLPDMAERFDTRWLVADYEAGDVVLHSPYMIHAATTNQSAANLIRLSTDIRYQNVEDEIDARWSNHWSLGDML</sequence>
<dbReference type="AlphaFoldDB" id="A0A5Q0C655"/>
<dbReference type="EMBL" id="CP043498">
    <property type="protein sequence ID" value="QFY61428.1"/>
    <property type="molecule type" value="Genomic_DNA"/>
</dbReference>
<dbReference type="Proteomes" id="UP000326881">
    <property type="component" value="Chromosome"/>
</dbReference>
<dbReference type="InterPro" id="IPR008775">
    <property type="entry name" value="Phytyl_CoA_dOase-like"/>
</dbReference>
<dbReference type="PANTHER" id="PTHR40128:SF1">
    <property type="entry name" value="PHYTANOYL-COA HYDROXYLASE"/>
    <property type="match status" value="1"/>
</dbReference>
<protein>
    <submittedName>
        <fullName evidence="1">Phytanoyl-CoA dioxygenase family protein</fullName>
    </submittedName>
</protein>
<dbReference type="Pfam" id="PF05721">
    <property type="entry name" value="PhyH"/>
    <property type="match status" value="1"/>
</dbReference>
<keyword evidence="1" id="KW-0223">Dioxygenase</keyword>
<proteinExistence type="predicted"/>
<reference evidence="1 2" key="1">
    <citation type="submission" date="2019-08" db="EMBL/GenBank/DDBJ databases">
        <title>Prosopis cineraria nodule microbiome.</title>
        <authorList>
            <person name="Ali R."/>
            <person name="Chaluvadi S.R."/>
            <person name="Wang X."/>
        </authorList>
    </citation>
    <scope>NUCLEOTIDE SEQUENCE [LARGE SCALE GENOMIC DNA]</scope>
    <source>
        <strain evidence="1 2">BG7</strain>
    </source>
</reference>
<dbReference type="SUPFAM" id="SSF51197">
    <property type="entry name" value="Clavaminate synthase-like"/>
    <property type="match status" value="1"/>
</dbReference>
<dbReference type="OrthoDB" id="183023at2"/>
<name>A0A5Q0C655_9HYPH</name>
<organism evidence="1 2">
    <name type="scientific">Rhizobium grahamii</name>
    <dbReference type="NCBI Taxonomy" id="1120045"/>
    <lineage>
        <taxon>Bacteria</taxon>
        <taxon>Pseudomonadati</taxon>
        <taxon>Pseudomonadota</taxon>
        <taxon>Alphaproteobacteria</taxon>
        <taxon>Hyphomicrobiales</taxon>
        <taxon>Rhizobiaceae</taxon>
        <taxon>Rhizobium/Agrobacterium group</taxon>
        <taxon>Rhizobium</taxon>
    </lineage>
</organism>
<keyword evidence="2" id="KW-1185">Reference proteome</keyword>
<dbReference type="Gene3D" id="2.60.120.620">
    <property type="entry name" value="q2cbj1_9rhob like domain"/>
    <property type="match status" value="1"/>
</dbReference>
<dbReference type="RefSeq" id="WP_153271557.1">
    <property type="nucleotide sequence ID" value="NZ_CP043498.1"/>
</dbReference>
<evidence type="ECO:0000313" key="1">
    <source>
        <dbReference type="EMBL" id="QFY61428.1"/>
    </source>
</evidence>
<evidence type="ECO:0000313" key="2">
    <source>
        <dbReference type="Proteomes" id="UP000326881"/>
    </source>
</evidence>
<gene>
    <name evidence="1" type="ORF">FZ934_14055</name>
</gene>
<dbReference type="KEGG" id="rgr:FZ934_14055"/>
<accession>A0A5Q0C655</accession>